<dbReference type="GeneID" id="116301846"/>
<dbReference type="SUPFAM" id="SSF56436">
    <property type="entry name" value="C-type lectin-like"/>
    <property type="match status" value="1"/>
</dbReference>
<dbReference type="PROSITE" id="PS00615">
    <property type="entry name" value="C_TYPE_LECTIN_1"/>
    <property type="match status" value="1"/>
</dbReference>
<dbReference type="Proteomes" id="UP000515163">
    <property type="component" value="Unplaced"/>
</dbReference>
<dbReference type="InterPro" id="IPR016187">
    <property type="entry name" value="CTDL_fold"/>
</dbReference>
<dbReference type="FunCoup" id="A0A6P8IK94">
    <property type="interactions" value="34"/>
</dbReference>
<name>A0A6P8IK94_ACTTE</name>
<reference evidence="5" key="1">
    <citation type="submission" date="2025-08" db="UniProtKB">
        <authorList>
            <consortium name="RefSeq"/>
        </authorList>
    </citation>
    <scope>IDENTIFICATION</scope>
    <source>
        <tissue evidence="5">Tentacle</tissue>
    </source>
</reference>
<dbReference type="AlphaFoldDB" id="A0A6P8IK94"/>
<sequence length="165" mass="18152">LEDYCDAGKHNCSINANCTAAAGTFKCSYTDGYQGDGVICDRACKLGWHLFGGSCYHVYTETKLWQDSSLACQSNQANLVSITSLQENNFVHSLIRSAVVSAVWIGLARSGSPSTLSWSDGSTLSYNNWYRNEPDSSGDCVYMRTRDSKWLDESCTFTLGFVCKS</sequence>
<dbReference type="InterPro" id="IPR024731">
    <property type="entry name" value="NELL2-like_EGF"/>
</dbReference>
<organism evidence="4 5">
    <name type="scientific">Actinia tenebrosa</name>
    <name type="common">Australian red waratah sea anemone</name>
    <dbReference type="NCBI Taxonomy" id="6105"/>
    <lineage>
        <taxon>Eukaryota</taxon>
        <taxon>Metazoa</taxon>
        <taxon>Cnidaria</taxon>
        <taxon>Anthozoa</taxon>
        <taxon>Hexacorallia</taxon>
        <taxon>Actiniaria</taxon>
        <taxon>Actiniidae</taxon>
        <taxon>Actinia</taxon>
    </lineage>
</organism>
<dbReference type="SMART" id="SM00034">
    <property type="entry name" value="CLECT"/>
    <property type="match status" value="1"/>
</dbReference>
<feature type="non-terminal residue" evidence="5">
    <location>
        <position position="1"/>
    </location>
</feature>
<dbReference type="Pfam" id="PF00059">
    <property type="entry name" value="Lectin_C"/>
    <property type="match status" value="1"/>
</dbReference>
<dbReference type="Pfam" id="PF12947">
    <property type="entry name" value="EGF_3"/>
    <property type="match status" value="1"/>
</dbReference>
<keyword evidence="2" id="KW-1015">Disulfide bond</keyword>
<dbReference type="PROSITE" id="PS50041">
    <property type="entry name" value="C_TYPE_LECTIN_2"/>
    <property type="match status" value="1"/>
</dbReference>
<dbReference type="Gene3D" id="2.10.25.10">
    <property type="entry name" value="Laminin"/>
    <property type="match status" value="1"/>
</dbReference>
<dbReference type="InParanoid" id="A0A6P8IK94"/>
<evidence type="ECO:0000256" key="2">
    <source>
        <dbReference type="ARBA" id="ARBA00023157"/>
    </source>
</evidence>
<dbReference type="InterPro" id="IPR018378">
    <property type="entry name" value="C-type_lectin_CS"/>
</dbReference>
<protein>
    <submittedName>
        <fullName evidence="5">Snaclec 2-like</fullName>
    </submittedName>
</protein>
<proteinExistence type="predicted"/>
<accession>A0A6P8IK94</accession>
<keyword evidence="4" id="KW-1185">Reference proteome</keyword>
<dbReference type="InterPro" id="IPR001304">
    <property type="entry name" value="C-type_lectin-like"/>
</dbReference>
<dbReference type="RefSeq" id="XP_031566858.1">
    <property type="nucleotide sequence ID" value="XM_031710998.1"/>
</dbReference>
<dbReference type="PANTHER" id="PTHR22803">
    <property type="entry name" value="MANNOSE, PHOSPHOLIPASE, LECTIN RECEPTOR RELATED"/>
    <property type="match status" value="1"/>
</dbReference>
<evidence type="ECO:0000256" key="1">
    <source>
        <dbReference type="ARBA" id="ARBA00022536"/>
    </source>
</evidence>
<dbReference type="InterPro" id="IPR016186">
    <property type="entry name" value="C-type_lectin-like/link_sf"/>
</dbReference>
<dbReference type="CDD" id="cd00037">
    <property type="entry name" value="CLECT"/>
    <property type="match status" value="1"/>
</dbReference>
<evidence type="ECO:0000313" key="5">
    <source>
        <dbReference type="RefSeq" id="XP_031566858.1"/>
    </source>
</evidence>
<evidence type="ECO:0000313" key="4">
    <source>
        <dbReference type="Proteomes" id="UP000515163"/>
    </source>
</evidence>
<keyword evidence="1" id="KW-0245">EGF-like domain</keyword>
<dbReference type="OrthoDB" id="5971167at2759"/>
<evidence type="ECO:0000259" key="3">
    <source>
        <dbReference type="PROSITE" id="PS50041"/>
    </source>
</evidence>
<gene>
    <name evidence="5" type="primary">LOC116301846</name>
</gene>
<dbReference type="Gene3D" id="3.10.100.10">
    <property type="entry name" value="Mannose-Binding Protein A, subunit A"/>
    <property type="match status" value="1"/>
</dbReference>
<feature type="domain" description="C-type lectin" evidence="3">
    <location>
        <begin position="51"/>
        <end position="164"/>
    </location>
</feature>
<dbReference type="InterPro" id="IPR050111">
    <property type="entry name" value="C-type_lectin/snaclec_domain"/>
</dbReference>
<dbReference type="KEGG" id="aten:116301846"/>